<feature type="region of interest" description="Disordered" evidence="1">
    <location>
        <begin position="196"/>
        <end position="295"/>
    </location>
</feature>
<feature type="signal peptide" evidence="3">
    <location>
        <begin position="1"/>
        <end position="32"/>
    </location>
</feature>
<gene>
    <name evidence="4" type="ORF">WJX74_002136</name>
</gene>
<accession>A0AAW1RF18</accession>
<keyword evidence="2" id="KW-1133">Transmembrane helix</keyword>
<proteinExistence type="predicted"/>
<dbReference type="EMBL" id="JALJOS010000012">
    <property type="protein sequence ID" value="KAK9832183.1"/>
    <property type="molecule type" value="Genomic_DNA"/>
</dbReference>
<organism evidence="4 5">
    <name type="scientific">Apatococcus lobatus</name>
    <dbReference type="NCBI Taxonomy" id="904363"/>
    <lineage>
        <taxon>Eukaryota</taxon>
        <taxon>Viridiplantae</taxon>
        <taxon>Chlorophyta</taxon>
        <taxon>core chlorophytes</taxon>
        <taxon>Trebouxiophyceae</taxon>
        <taxon>Chlorellales</taxon>
        <taxon>Chlorellaceae</taxon>
        <taxon>Apatococcus</taxon>
    </lineage>
</organism>
<evidence type="ECO:0000256" key="1">
    <source>
        <dbReference type="SAM" id="MobiDB-lite"/>
    </source>
</evidence>
<keyword evidence="2" id="KW-0812">Transmembrane</keyword>
<feature type="compositionally biased region" description="Basic residues" evidence="1">
    <location>
        <begin position="275"/>
        <end position="288"/>
    </location>
</feature>
<dbReference type="Proteomes" id="UP001438707">
    <property type="component" value="Unassembled WGS sequence"/>
</dbReference>
<reference evidence="4 5" key="1">
    <citation type="journal article" date="2024" name="Nat. Commun.">
        <title>Phylogenomics reveals the evolutionary origins of lichenization in chlorophyte algae.</title>
        <authorList>
            <person name="Puginier C."/>
            <person name="Libourel C."/>
            <person name="Otte J."/>
            <person name="Skaloud P."/>
            <person name="Haon M."/>
            <person name="Grisel S."/>
            <person name="Petersen M."/>
            <person name="Berrin J.G."/>
            <person name="Delaux P.M."/>
            <person name="Dal Grande F."/>
            <person name="Keller J."/>
        </authorList>
    </citation>
    <scope>NUCLEOTIDE SEQUENCE [LARGE SCALE GENOMIC DNA]</scope>
    <source>
        <strain evidence="4 5">SAG 2145</strain>
    </source>
</reference>
<evidence type="ECO:0000313" key="5">
    <source>
        <dbReference type="Proteomes" id="UP001438707"/>
    </source>
</evidence>
<evidence type="ECO:0000256" key="3">
    <source>
        <dbReference type="SAM" id="SignalP"/>
    </source>
</evidence>
<sequence length="295" mass="31866">MHPQALLALASRSKGLLLLHVVLSMMVGAALGAHNAAIFLDWEDSVCGNYGKYHIIVAVTGAVTVIAMSIPAMFTLLTLLRIESENAVDRKKMQWQVLEVLQERSLLQQNQPLSMPIEQLSSLLAVLRSSPYNEWRLLAAKTTELLLERGYNLPALATSPSPIAGIGPVPGGQFFDVPETTPLRGAMVVNDIEKGGGYAGTSQTGKRSSKVAPEPYKEGPKIAAVPAPSNPSPNIVINTFTDGQGSRTGKAMVPSVIPASRSKMSDDGSDEGRRERRKKKKDKKKKRHSSDEDSD</sequence>
<keyword evidence="3" id="KW-0732">Signal</keyword>
<comment type="caution">
    <text evidence="4">The sequence shown here is derived from an EMBL/GenBank/DDBJ whole genome shotgun (WGS) entry which is preliminary data.</text>
</comment>
<keyword evidence="2" id="KW-0472">Membrane</keyword>
<feature type="transmembrane region" description="Helical" evidence="2">
    <location>
        <begin position="56"/>
        <end position="82"/>
    </location>
</feature>
<feature type="compositionally biased region" description="Basic and acidic residues" evidence="1">
    <location>
        <begin position="263"/>
        <end position="274"/>
    </location>
</feature>
<keyword evidence="5" id="KW-1185">Reference proteome</keyword>
<dbReference type="AlphaFoldDB" id="A0AAW1RF18"/>
<feature type="compositionally biased region" description="Low complexity" evidence="1">
    <location>
        <begin position="222"/>
        <end position="238"/>
    </location>
</feature>
<protein>
    <submittedName>
        <fullName evidence="4">Uncharacterized protein</fullName>
    </submittedName>
</protein>
<evidence type="ECO:0000256" key="2">
    <source>
        <dbReference type="SAM" id="Phobius"/>
    </source>
</evidence>
<evidence type="ECO:0000313" key="4">
    <source>
        <dbReference type="EMBL" id="KAK9832183.1"/>
    </source>
</evidence>
<feature type="chain" id="PRO_5043441473" evidence="3">
    <location>
        <begin position="33"/>
        <end position="295"/>
    </location>
</feature>
<name>A0AAW1RF18_9CHLO</name>